<gene>
    <name evidence="1" type="ORF">HPLM_LOCUS20185</name>
</gene>
<evidence type="ECO:0000313" key="2">
    <source>
        <dbReference type="Proteomes" id="UP000268014"/>
    </source>
</evidence>
<dbReference type="Proteomes" id="UP000268014">
    <property type="component" value="Unassembled WGS sequence"/>
</dbReference>
<accession>A0A3P7Y376</accession>
<name>A0A3P7Y376_HAEPC</name>
<dbReference type="EMBL" id="UZAF01021939">
    <property type="protein sequence ID" value="VDO82040.1"/>
    <property type="molecule type" value="Genomic_DNA"/>
</dbReference>
<dbReference type="AlphaFoldDB" id="A0A3P7Y376"/>
<keyword evidence="2" id="KW-1185">Reference proteome</keyword>
<sequence>METVSVDRIPTACQEHGISEKLPVRYGLPQEQSGALSAVTARGCNVRLQEIFHLWVRDHPLNTVRHDITTQGTHAPQALQHFASTEYFVFLERYPSELYQKRLRMEYLLKP</sequence>
<proteinExistence type="predicted"/>
<evidence type="ECO:0000313" key="1">
    <source>
        <dbReference type="EMBL" id="VDO82040.1"/>
    </source>
</evidence>
<reference evidence="1 2" key="1">
    <citation type="submission" date="2018-11" db="EMBL/GenBank/DDBJ databases">
        <authorList>
            <consortium name="Pathogen Informatics"/>
        </authorList>
    </citation>
    <scope>NUCLEOTIDE SEQUENCE [LARGE SCALE GENOMIC DNA]</scope>
    <source>
        <strain evidence="1 2">MHpl1</strain>
    </source>
</reference>
<organism evidence="1 2">
    <name type="scientific">Haemonchus placei</name>
    <name type="common">Barber's pole worm</name>
    <dbReference type="NCBI Taxonomy" id="6290"/>
    <lineage>
        <taxon>Eukaryota</taxon>
        <taxon>Metazoa</taxon>
        <taxon>Ecdysozoa</taxon>
        <taxon>Nematoda</taxon>
        <taxon>Chromadorea</taxon>
        <taxon>Rhabditida</taxon>
        <taxon>Rhabditina</taxon>
        <taxon>Rhabditomorpha</taxon>
        <taxon>Strongyloidea</taxon>
        <taxon>Trichostrongylidae</taxon>
        <taxon>Haemonchus</taxon>
    </lineage>
</organism>
<protein>
    <submittedName>
        <fullName evidence="1">Uncharacterized protein</fullName>
    </submittedName>
</protein>